<accession>A0A0E9U5D0</accession>
<name>A0A0E9U5D0_ANGAN</name>
<reference evidence="1" key="2">
    <citation type="journal article" date="2015" name="Fish Shellfish Immunol.">
        <title>Early steps in the European eel (Anguilla anguilla)-Vibrio vulnificus interaction in the gills: Role of the RtxA13 toxin.</title>
        <authorList>
            <person name="Callol A."/>
            <person name="Pajuelo D."/>
            <person name="Ebbesson L."/>
            <person name="Teles M."/>
            <person name="MacKenzie S."/>
            <person name="Amaro C."/>
        </authorList>
    </citation>
    <scope>NUCLEOTIDE SEQUENCE</scope>
</reference>
<organism evidence="1">
    <name type="scientific">Anguilla anguilla</name>
    <name type="common">European freshwater eel</name>
    <name type="synonym">Muraena anguilla</name>
    <dbReference type="NCBI Taxonomy" id="7936"/>
    <lineage>
        <taxon>Eukaryota</taxon>
        <taxon>Metazoa</taxon>
        <taxon>Chordata</taxon>
        <taxon>Craniata</taxon>
        <taxon>Vertebrata</taxon>
        <taxon>Euteleostomi</taxon>
        <taxon>Actinopterygii</taxon>
        <taxon>Neopterygii</taxon>
        <taxon>Teleostei</taxon>
        <taxon>Anguilliformes</taxon>
        <taxon>Anguillidae</taxon>
        <taxon>Anguilla</taxon>
    </lineage>
</organism>
<proteinExistence type="predicted"/>
<protein>
    <submittedName>
        <fullName evidence="1">Uncharacterized protein</fullName>
    </submittedName>
</protein>
<reference evidence="1" key="1">
    <citation type="submission" date="2014-11" db="EMBL/GenBank/DDBJ databases">
        <authorList>
            <person name="Amaro Gonzalez C."/>
        </authorList>
    </citation>
    <scope>NUCLEOTIDE SEQUENCE</scope>
</reference>
<sequence length="42" mass="5143">MYVSYILTRKDTVMHSYLISAKYSYLQYQFNAQYSYLVSQFK</sequence>
<dbReference type="AlphaFoldDB" id="A0A0E9U5D0"/>
<evidence type="ECO:0000313" key="1">
    <source>
        <dbReference type="EMBL" id="JAH60350.1"/>
    </source>
</evidence>
<dbReference type="EMBL" id="GBXM01048227">
    <property type="protein sequence ID" value="JAH60350.1"/>
    <property type="molecule type" value="Transcribed_RNA"/>
</dbReference>